<dbReference type="PANTHER" id="PTHR10574:SF375">
    <property type="entry name" value="LAMININ SUBUNIT BETA-1"/>
    <property type="match status" value="1"/>
</dbReference>
<feature type="disulfide bond" evidence="14">
    <location>
        <begin position="477"/>
        <end position="486"/>
    </location>
</feature>
<feature type="domain" description="Laminin IV type B" evidence="18">
    <location>
        <begin position="597"/>
        <end position="812"/>
    </location>
</feature>
<organism evidence="20 21">
    <name type="scientific">Meganyctiphanes norvegica</name>
    <name type="common">Northern krill</name>
    <name type="synonym">Thysanopoda norvegica</name>
    <dbReference type="NCBI Taxonomy" id="48144"/>
    <lineage>
        <taxon>Eukaryota</taxon>
        <taxon>Metazoa</taxon>
        <taxon>Ecdysozoa</taxon>
        <taxon>Arthropoda</taxon>
        <taxon>Crustacea</taxon>
        <taxon>Multicrustacea</taxon>
        <taxon>Malacostraca</taxon>
        <taxon>Eumalacostraca</taxon>
        <taxon>Eucarida</taxon>
        <taxon>Euphausiacea</taxon>
        <taxon>Euphausiidae</taxon>
        <taxon>Meganyctiphanes</taxon>
    </lineage>
</organism>
<keyword evidence="3" id="KW-0964">Secreted</keyword>
<dbReference type="InterPro" id="IPR056863">
    <property type="entry name" value="LMN_ATRN_NET-like_EGF"/>
</dbReference>
<accession>A0AAV2QRZ7</accession>
<keyword evidence="7" id="KW-0084">Basement membrane</keyword>
<feature type="disulfide bond" evidence="14">
    <location>
        <begin position="819"/>
        <end position="831"/>
    </location>
</feature>
<comment type="caution">
    <text evidence="20">The sequence shown here is derived from an EMBL/GenBank/DDBJ whole genome shotgun (WGS) entry which is preliminary data.</text>
</comment>
<evidence type="ECO:0000256" key="9">
    <source>
        <dbReference type="ARBA" id="ARBA00023054"/>
    </source>
</evidence>
<feature type="disulfide bond" evidence="14">
    <location>
        <begin position="869"/>
        <end position="886"/>
    </location>
</feature>
<dbReference type="PANTHER" id="PTHR10574">
    <property type="entry name" value="NETRIN/LAMININ-RELATED"/>
    <property type="match status" value="1"/>
</dbReference>
<feature type="domain" description="Laminin EGF-like" evidence="17">
    <location>
        <begin position="1125"/>
        <end position="1172"/>
    </location>
</feature>
<keyword evidence="21" id="KW-1185">Reference proteome</keyword>
<name>A0AAV2QRZ7_MEGNR</name>
<keyword evidence="13 14" id="KW-0424">Laminin EGF-like domain</keyword>
<feature type="domain" description="Laminin EGF-like" evidence="17">
    <location>
        <begin position="867"/>
        <end position="912"/>
    </location>
</feature>
<evidence type="ECO:0000256" key="7">
    <source>
        <dbReference type="ARBA" id="ARBA00022869"/>
    </source>
</evidence>
<dbReference type="FunFam" id="2.10.25.10:FF:000082">
    <property type="entry name" value="Laminin subunit alpha 1"/>
    <property type="match status" value="1"/>
</dbReference>
<dbReference type="Pfam" id="PF24973">
    <property type="entry name" value="EGF_LMN_ATRN"/>
    <property type="match status" value="1"/>
</dbReference>
<evidence type="ECO:0000256" key="10">
    <source>
        <dbReference type="ARBA" id="ARBA00023157"/>
    </source>
</evidence>
<feature type="disulfide bond" evidence="14">
    <location>
        <begin position="821"/>
        <end position="838"/>
    </location>
</feature>
<dbReference type="SMART" id="SM00181">
    <property type="entry name" value="EGF"/>
    <property type="match status" value="7"/>
</dbReference>
<evidence type="ECO:0008006" key="22">
    <source>
        <dbReference type="Google" id="ProtNLM"/>
    </source>
</evidence>
<feature type="domain" description="Laminin EGF-like" evidence="17">
    <location>
        <begin position="558"/>
        <end position="603"/>
    </location>
</feature>
<feature type="disulfide bond" evidence="14">
    <location>
        <begin position="1173"/>
        <end position="1185"/>
    </location>
</feature>
<feature type="disulfide bond" evidence="14">
    <location>
        <begin position="349"/>
        <end position="358"/>
    </location>
</feature>
<dbReference type="Gene3D" id="2.170.300.10">
    <property type="entry name" value="Tie2 ligand-binding domain superfamily"/>
    <property type="match status" value="1"/>
</dbReference>
<keyword evidence="5 16" id="KW-0732">Signal</keyword>
<dbReference type="InterPro" id="IPR002049">
    <property type="entry name" value="LE_dom"/>
</dbReference>
<feature type="domain" description="Laminin EGF-like" evidence="17">
    <location>
        <begin position="1074"/>
        <end position="1124"/>
    </location>
</feature>
<dbReference type="Gene3D" id="2.60.120.260">
    <property type="entry name" value="Galactose-binding domain-like"/>
    <property type="match status" value="1"/>
</dbReference>
<feature type="domain" description="Laminin EGF-like" evidence="17">
    <location>
        <begin position="913"/>
        <end position="962"/>
    </location>
</feature>
<feature type="disulfide bond" evidence="14">
    <location>
        <begin position="888"/>
        <end position="897"/>
    </location>
</feature>
<evidence type="ECO:0000256" key="12">
    <source>
        <dbReference type="ARBA" id="ARBA00023273"/>
    </source>
</evidence>
<evidence type="ECO:0000313" key="21">
    <source>
        <dbReference type="Proteomes" id="UP001497623"/>
    </source>
</evidence>
<feature type="disulfide bond" evidence="14">
    <location>
        <begin position="840"/>
        <end position="849"/>
    </location>
</feature>
<feature type="disulfide bond" evidence="14">
    <location>
        <begin position="1097"/>
        <end position="1106"/>
    </location>
</feature>
<dbReference type="FunFam" id="2.10.25.10:FF:000090">
    <property type="entry name" value="laminin subunit alpha"/>
    <property type="match status" value="1"/>
</dbReference>
<feature type="disulfide bond" evidence="14">
    <location>
        <begin position="558"/>
        <end position="570"/>
    </location>
</feature>
<dbReference type="PROSITE" id="PS50027">
    <property type="entry name" value="EGF_LAM_2"/>
    <property type="match status" value="12"/>
</dbReference>
<dbReference type="FunFam" id="2.10.25.10:FF:000135">
    <property type="entry name" value="Laminin subunit beta 4"/>
    <property type="match status" value="1"/>
</dbReference>
<dbReference type="FunFam" id="2.10.25.10:FF:000130">
    <property type="entry name" value="Laminin subunit beta 1"/>
    <property type="match status" value="1"/>
</dbReference>
<dbReference type="FunFam" id="2.10.25.10:FF:000074">
    <property type="entry name" value="Laminin subunit alpha"/>
    <property type="match status" value="1"/>
</dbReference>
<feature type="disulfide bond" evidence="14">
    <location>
        <begin position="414"/>
        <end position="423"/>
    </location>
</feature>
<feature type="domain" description="Laminin EGF-like" evidence="17">
    <location>
        <begin position="384"/>
        <end position="446"/>
    </location>
</feature>
<evidence type="ECO:0000256" key="11">
    <source>
        <dbReference type="ARBA" id="ARBA00023180"/>
    </source>
</evidence>
<evidence type="ECO:0000259" key="18">
    <source>
        <dbReference type="PROSITE" id="PS51116"/>
    </source>
</evidence>
<evidence type="ECO:0000256" key="16">
    <source>
        <dbReference type="SAM" id="SignalP"/>
    </source>
</evidence>
<feature type="disulfide bond" evidence="14">
    <location>
        <begin position="541"/>
        <end position="555"/>
    </location>
</feature>
<dbReference type="PROSITE" id="PS51116">
    <property type="entry name" value="LAMININ_IVB"/>
    <property type="match status" value="1"/>
</dbReference>
<dbReference type="FunFam" id="2.10.25.10:FF:000224">
    <property type="entry name" value="Usherin"/>
    <property type="match status" value="1"/>
</dbReference>
<evidence type="ECO:0000256" key="4">
    <source>
        <dbReference type="ARBA" id="ARBA00022530"/>
    </source>
</evidence>
<feature type="disulfide bond" evidence="14">
    <location>
        <begin position="1194"/>
        <end position="1203"/>
    </location>
</feature>
<feature type="chain" id="PRO_5043517098" description="Laminin subunit beta-1" evidence="16">
    <location>
        <begin position="24"/>
        <end position="1819"/>
    </location>
</feature>
<comment type="caution">
    <text evidence="14">Lacks conserved residue(s) required for the propagation of feature annotation.</text>
</comment>
<dbReference type="FunFam" id="2.10.25.10:FF:000065">
    <property type="entry name" value="Laminin subunit beta 1"/>
    <property type="match status" value="1"/>
</dbReference>
<evidence type="ECO:0000256" key="1">
    <source>
        <dbReference type="ARBA" id="ARBA00004302"/>
    </source>
</evidence>
<dbReference type="GO" id="GO:0009888">
    <property type="term" value="P:tissue development"/>
    <property type="evidence" value="ECO:0007669"/>
    <property type="project" value="TreeGrafter"/>
</dbReference>
<dbReference type="PROSITE" id="PS01248">
    <property type="entry name" value="EGF_LAM_1"/>
    <property type="match status" value="5"/>
</dbReference>
<evidence type="ECO:0000256" key="5">
    <source>
        <dbReference type="ARBA" id="ARBA00022729"/>
    </source>
</evidence>
<feature type="disulfide bond" evidence="14">
    <location>
        <begin position="579"/>
        <end position="588"/>
    </location>
</feature>
<dbReference type="GO" id="GO:0048468">
    <property type="term" value="P:cell development"/>
    <property type="evidence" value="ECO:0007669"/>
    <property type="project" value="UniProtKB-ARBA"/>
</dbReference>
<feature type="disulfide bond" evidence="14">
    <location>
        <begin position="1125"/>
        <end position="1137"/>
    </location>
</feature>
<dbReference type="Pfam" id="PF21199">
    <property type="entry name" value="LAMININ_IV_B"/>
    <property type="match status" value="1"/>
</dbReference>
<dbReference type="SMART" id="SM00136">
    <property type="entry name" value="LamNT"/>
    <property type="match status" value="1"/>
</dbReference>
<evidence type="ECO:0000256" key="13">
    <source>
        <dbReference type="ARBA" id="ARBA00023292"/>
    </source>
</evidence>
<evidence type="ECO:0000256" key="3">
    <source>
        <dbReference type="ARBA" id="ARBA00022525"/>
    </source>
</evidence>
<feature type="domain" description="Laminin EGF-like" evidence="17">
    <location>
        <begin position="1173"/>
        <end position="1219"/>
    </location>
</feature>
<dbReference type="FunFam" id="2.10.25.10:FF:000138">
    <property type="entry name" value="Laminin subunit beta 1"/>
    <property type="match status" value="1"/>
</dbReference>
<keyword evidence="10 14" id="KW-1015">Disulfide bond</keyword>
<keyword evidence="9 15" id="KW-0175">Coiled coil</keyword>
<evidence type="ECO:0000256" key="6">
    <source>
        <dbReference type="ARBA" id="ARBA00022737"/>
    </source>
</evidence>
<feature type="disulfide bond" evidence="14">
    <location>
        <begin position="867"/>
        <end position="879"/>
    </location>
</feature>
<feature type="domain" description="Laminin EGF-like" evidence="17">
    <location>
        <begin position="321"/>
        <end position="383"/>
    </location>
</feature>
<dbReference type="FunFam" id="2.170.300.10:FF:000001">
    <property type="entry name" value="Laminin subunit beta-1"/>
    <property type="match status" value="1"/>
</dbReference>
<dbReference type="SMART" id="SM00180">
    <property type="entry name" value="EGF_Lam"/>
    <property type="match status" value="13"/>
</dbReference>
<feature type="disulfide bond" evidence="14">
    <location>
        <begin position="1046"/>
        <end position="1055"/>
    </location>
</feature>
<feature type="coiled-coil region" evidence="15">
    <location>
        <begin position="1306"/>
        <end position="1354"/>
    </location>
</feature>
<dbReference type="FunFam" id="2.10.25.10:FF:000011">
    <property type="entry name" value="Cadherin EGF LAG seven-pass G-type receptor"/>
    <property type="match status" value="2"/>
</dbReference>
<dbReference type="InterPro" id="IPR000742">
    <property type="entry name" value="EGF"/>
</dbReference>
<dbReference type="InterPro" id="IPR050440">
    <property type="entry name" value="Laminin/Netrin_ECM"/>
</dbReference>
<feature type="domain" description="Laminin EGF-like" evidence="17">
    <location>
        <begin position="1022"/>
        <end position="1073"/>
    </location>
</feature>
<evidence type="ECO:0000259" key="19">
    <source>
        <dbReference type="PROSITE" id="PS51117"/>
    </source>
</evidence>
<dbReference type="GO" id="GO:0007155">
    <property type="term" value="P:cell adhesion"/>
    <property type="evidence" value="ECO:0007669"/>
    <property type="project" value="UniProtKB-KW"/>
</dbReference>
<dbReference type="InterPro" id="IPR008211">
    <property type="entry name" value="Laminin_N"/>
</dbReference>
<feature type="coiled-coil region" evidence="15">
    <location>
        <begin position="1594"/>
        <end position="1642"/>
    </location>
</feature>
<protein>
    <recommendedName>
        <fullName evidence="22">Laminin subunit beta-1</fullName>
    </recommendedName>
</protein>
<feature type="domain" description="Laminin EGF-like" evidence="17">
    <location>
        <begin position="447"/>
        <end position="506"/>
    </location>
</feature>
<feature type="disulfide bond" evidence="14">
    <location>
        <begin position="560"/>
        <end position="577"/>
    </location>
</feature>
<feature type="coiled-coil region" evidence="15">
    <location>
        <begin position="1709"/>
        <end position="1806"/>
    </location>
</feature>
<dbReference type="PRINTS" id="PR00011">
    <property type="entry name" value="EGFLAMININ"/>
</dbReference>
<dbReference type="Pfam" id="PF00055">
    <property type="entry name" value="Laminin_N"/>
    <property type="match status" value="1"/>
</dbReference>
<keyword evidence="12" id="KW-0966">Cell projection</keyword>
<evidence type="ECO:0000256" key="8">
    <source>
        <dbReference type="ARBA" id="ARBA00022889"/>
    </source>
</evidence>
<keyword evidence="4" id="KW-0272">Extracellular matrix</keyword>
<keyword evidence="8" id="KW-0130">Cell adhesion</keyword>
<evidence type="ECO:0000256" key="14">
    <source>
        <dbReference type="PROSITE-ProRule" id="PRU00460"/>
    </source>
</evidence>
<dbReference type="Pfam" id="PF00053">
    <property type="entry name" value="EGF_laminin"/>
    <property type="match status" value="12"/>
</dbReference>
<dbReference type="GO" id="GO:0005604">
    <property type="term" value="C:basement membrane"/>
    <property type="evidence" value="ECO:0007669"/>
    <property type="project" value="UniProtKB-SubCell"/>
</dbReference>
<sequence length="1819" mass="204048">MIPRLTHITAALLLGITVATVICDESMEEQQQVVESGAEGEEGEELLGDDPRTAAYKRLPHRTYERVIRPGYGQRTSHPCDQRSCYPATGNLLIGREDNLSATSTCGINGQEKYCIVSHLRERKKCFWCRSTDKFIGNPRYEHRIQNIVYRFDPRTKQRSWYQSENGRQDNSIRIDLEAEFHFTHLIMTFRTFRPAAMLIERSFDFGKTWKVYRYFAYDCAESYPGIRPAPPRTIEDVVCESRYSAVEPSTEGEVIFRVLPPNIIIDNPYSEDVQNLLKITNLRVNFTKLHTLGDELLDQREDIKEKYYYAIYDMVVRGSCSCYGHASRCLPLPGITEYPSMVHGRCECTHNTQGLNCDICQDFYHDLPWRPAVGKESNACKKCNCNSHAEKCHFDPKVFEETGKISGGRCDGCIHNTMGRNCESCLPYFYQDPQRDIRDPDICQPCGCYVPGSLDDAICDSYSDALAGLVAGRCHCKANVDGLKCDHCKAGFWNFTEENTEGCQACACDTFGTINNEGCNVYTGECQCKRNVIGRDCNQCLREHYGLSEHPDGCKACDCDLGGALDNNCDVITGQCKCRPHVTGRRCDQPEEGFYVGSLNYLTYEGELGRGSENVQVMMRESYDDGSGISWTGLGFMRVYEDSFLEFDIENIQTSMDYDLIIRYEPNFRGSWNDVKVTIERLDGQVDPNGACSNSRPNDDQLFITFPEYQRQVKVFPSVCLEENKRYKVRLDFSRSNPEYDSASAYILIDAIALIPRAERLPFYSGSLINDNRREEYERYRCADMFYEKNDLDRIPEICKKDHLDSVGLYVYKQAFACECDGTGSSSSICKGLGGQCDCKPNVVGRRCDRCAPGTYDFGPEGCQPCECSNVGSLDNFCDLISGQCECRPNTYGRACNECQPGFWNFPNCQRCECNGMADTCDSQTGACHKCRDYTTGRNCQFCVEGYYGDPRLEAGIPCRQCPCPGIVDSGHSFAQNCFLDSFTKDVVCECNTGYAGARCDVCSDNYYGDPETPGGSCEPCDCSKNVAISRPGNCNSRTGECLQCLFYTGGFNCERCKPGFYGDAFNQQCGECQCNILGTNMTLGSCDHQTGQCFCLPNVEGLECDRCMTKHWKIASGLGCESCDCDPVGATTDQCNEYTGLCDCRYGFGGRKCDQCEANYWGNPQVECLECDCDWQGSESQQCDHETGQCQCLPGIGGYKCNKCARGFTGRAPWCEPCGECFDNWDLELMDLKDRTSVLIEVSSQIKQRGATGAYSFEFDEMEEMLDDIRQIINSANGTSVNVVTLEQTMLNLRYNYTTAKTYLEGLEDDVDNTTQQIELANNALTALQRDVDNLRNQANELRKQATDIQEGNAEGALALTYLAQDRSLAAQTHADETNYIITDSDRSRRRIGNLLRNTGDSFNITYDENEHEIAIINIRLNQMDDKIPDLNEKVCDHRGDPCDNYCGGAGCNRCGGLSCNDGLVNTAELALKFAEDAEKAIKEKEKATDELLRKIFAARRTSESGLNIANMTEKEAYQASFVTTDHISNIIDLHYDIRQFVSNPGGHHSEITQLAFEILVLDISLQPEQITDLAEQISLTIASLSNIDAVLDETRDDVHLAEELKLRAERAKTAADATLEIAQRVVDALTEAAKAQEAAQDSIDVTAEDIQSTQTHLYQIESESEVGHEKANKSFSEVEKLVAAVDGIKVDYQINQQYLEDSKAAVNDALSKAEAAGNDAANLENKYNEVNSSLIAALKEAERLQQQADRIKTKANQLNFEVPAQLQRLQEVASAFERNENILNDFEEELRRLERSMEEYHTFIDERLVYYARCSG</sequence>
<evidence type="ECO:0000259" key="17">
    <source>
        <dbReference type="PROSITE" id="PS50027"/>
    </source>
</evidence>
<feature type="disulfide bond" evidence="14">
    <location>
        <begin position="529"/>
        <end position="538"/>
    </location>
</feature>
<dbReference type="GO" id="GO:0042995">
    <property type="term" value="C:cell projection"/>
    <property type="evidence" value="ECO:0007669"/>
    <property type="project" value="UniProtKB-SubCell"/>
</dbReference>
<dbReference type="FunFam" id="2.10.25.10:FF:000145">
    <property type="entry name" value="Laminin subunit beta 1"/>
    <property type="match status" value="1"/>
</dbReference>
<proteinExistence type="predicted"/>
<keyword evidence="6" id="KW-0677">Repeat</keyword>
<dbReference type="Gene3D" id="2.10.25.10">
    <property type="entry name" value="Laminin"/>
    <property type="match status" value="11"/>
</dbReference>
<feature type="disulfide bond" evidence="14">
    <location>
        <begin position="932"/>
        <end position="941"/>
    </location>
</feature>
<dbReference type="SUPFAM" id="SSF57196">
    <property type="entry name" value="EGF/Laminin"/>
    <property type="match status" value="13"/>
</dbReference>
<feature type="domain" description="Laminin N-terminal" evidence="19">
    <location>
        <begin position="81"/>
        <end position="320"/>
    </location>
</feature>
<comment type="subcellular location">
    <subcellularLocation>
        <location evidence="2">Cell projection</location>
    </subcellularLocation>
    <subcellularLocation>
        <location evidence="1">Secreted</location>
        <location evidence="1">Extracellular space</location>
        <location evidence="1">Extracellular matrix</location>
        <location evidence="1">Basement membrane</location>
    </subcellularLocation>
</comment>
<feature type="disulfide bond" evidence="14">
    <location>
        <begin position="1175"/>
        <end position="1192"/>
    </location>
</feature>
<dbReference type="PROSITE" id="PS51117">
    <property type="entry name" value="LAMININ_NTER"/>
    <property type="match status" value="1"/>
</dbReference>
<evidence type="ECO:0000313" key="20">
    <source>
        <dbReference type="EMBL" id="CAL4096047.1"/>
    </source>
</evidence>
<dbReference type="CDD" id="cd00055">
    <property type="entry name" value="EGF_Lam"/>
    <property type="match status" value="13"/>
</dbReference>
<dbReference type="GO" id="GO:0009887">
    <property type="term" value="P:animal organ morphogenesis"/>
    <property type="evidence" value="ECO:0007669"/>
    <property type="project" value="TreeGrafter"/>
</dbReference>
<feature type="disulfide bond" evidence="14">
    <location>
        <begin position="1146"/>
        <end position="1155"/>
    </location>
</feature>
<keyword evidence="11" id="KW-0325">Glycoprotein</keyword>
<reference evidence="20 21" key="1">
    <citation type="submission" date="2024-05" db="EMBL/GenBank/DDBJ databases">
        <authorList>
            <person name="Wallberg A."/>
        </authorList>
    </citation>
    <scope>NUCLEOTIDE SEQUENCE [LARGE SCALE GENOMIC DNA]</scope>
</reference>
<feature type="disulfide bond" evidence="14">
    <location>
        <begin position="1127"/>
        <end position="1144"/>
    </location>
</feature>
<gene>
    <name evidence="20" type="ORF">MNOR_LOCUS15556</name>
</gene>
<evidence type="ECO:0000256" key="2">
    <source>
        <dbReference type="ARBA" id="ARBA00004316"/>
    </source>
</evidence>
<feature type="signal peptide" evidence="16">
    <location>
        <begin position="1"/>
        <end position="23"/>
    </location>
</feature>
<feature type="domain" description="Laminin EGF-like" evidence="17">
    <location>
        <begin position="507"/>
        <end position="557"/>
    </location>
</feature>
<evidence type="ECO:0000256" key="15">
    <source>
        <dbReference type="SAM" id="Coils"/>
    </source>
</evidence>
<dbReference type="InterPro" id="IPR013015">
    <property type="entry name" value="Laminin_IV_B"/>
</dbReference>
<dbReference type="Proteomes" id="UP001497623">
    <property type="component" value="Unassembled WGS sequence"/>
</dbReference>
<feature type="domain" description="Laminin EGF-like" evidence="17">
    <location>
        <begin position="819"/>
        <end position="866"/>
    </location>
</feature>
<dbReference type="FunFam" id="2.60.120.260:FF:000010">
    <property type="entry name" value="Laminin subunit beta 1"/>
    <property type="match status" value="1"/>
</dbReference>
<dbReference type="EMBL" id="CAXKWB010009777">
    <property type="protein sequence ID" value="CAL4096047.1"/>
    <property type="molecule type" value="Genomic_DNA"/>
</dbReference>